<dbReference type="GO" id="GO:0005886">
    <property type="term" value="C:plasma membrane"/>
    <property type="evidence" value="ECO:0007669"/>
    <property type="project" value="UniProtKB-SubCell"/>
</dbReference>
<feature type="transmembrane region" description="Helical" evidence="7">
    <location>
        <begin position="186"/>
        <end position="209"/>
    </location>
</feature>
<evidence type="ECO:0000256" key="7">
    <source>
        <dbReference type="SAM" id="Phobius"/>
    </source>
</evidence>
<reference evidence="8" key="1">
    <citation type="submission" date="2020-02" db="EMBL/GenBank/DDBJ databases">
        <authorList>
            <person name="Meier V. D."/>
        </authorList>
    </citation>
    <scope>NUCLEOTIDE SEQUENCE</scope>
    <source>
        <strain evidence="8">AVDCRST_MAG16</strain>
    </source>
</reference>
<accession>A0A6J4L3Y0</accession>
<name>A0A6J4L3Y0_9ACTN</name>
<feature type="transmembrane region" description="Helical" evidence="7">
    <location>
        <begin position="145"/>
        <end position="166"/>
    </location>
</feature>
<dbReference type="NCBIfam" id="TIGR00765">
    <property type="entry name" value="yihY_not_rbn"/>
    <property type="match status" value="1"/>
</dbReference>
<dbReference type="PANTHER" id="PTHR30213">
    <property type="entry name" value="INNER MEMBRANE PROTEIN YHJD"/>
    <property type="match status" value="1"/>
</dbReference>
<dbReference type="EMBL" id="CADCUE010000059">
    <property type="protein sequence ID" value="CAA9320669.1"/>
    <property type="molecule type" value="Genomic_DNA"/>
</dbReference>
<keyword evidence="4 7" id="KW-1133">Transmembrane helix</keyword>
<protein>
    <submittedName>
        <fullName evidence="8">Uncharacterized protein</fullName>
    </submittedName>
</protein>
<gene>
    <name evidence="8" type="ORF">AVDCRST_MAG16-783</name>
</gene>
<feature type="transmembrane region" description="Helical" evidence="7">
    <location>
        <begin position="98"/>
        <end position="117"/>
    </location>
</feature>
<dbReference type="InterPro" id="IPR017039">
    <property type="entry name" value="Virul_fac_BrkB"/>
</dbReference>
<evidence type="ECO:0000256" key="1">
    <source>
        <dbReference type="ARBA" id="ARBA00004651"/>
    </source>
</evidence>
<keyword evidence="2" id="KW-1003">Cell membrane</keyword>
<dbReference type="PANTHER" id="PTHR30213:SF1">
    <property type="entry name" value="INNER MEMBRANE PROTEIN YHJD"/>
    <property type="match status" value="1"/>
</dbReference>
<feature type="transmembrane region" description="Helical" evidence="7">
    <location>
        <begin position="255"/>
        <end position="280"/>
    </location>
</feature>
<feature type="compositionally biased region" description="Basic and acidic residues" evidence="6">
    <location>
        <begin position="351"/>
        <end position="371"/>
    </location>
</feature>
<evidence type="ECO:0000256" key="3">
    <source>
        <dbReference type="ARBA" id="ARBA00022692"/>
    </source>
</evidence>
<comment type="subcellular location">
    <subcellularLocation>
        <location evidence="1">Cell membrane</location>
        <topology evidence="1">Multi-pass membrane protein</topology>
    </subcellularLocation>
</comment>
<sequence length="437" mass="45774">MASPKALLATARDKRPALDHLIRAFGRYTADAGDRQAASVTFFGFLSFFPILALATSVLSYALGDEAVGTVVEQVNSYAPGLAEQLGLEEILTNNRKAGAAGLVGLAGLLYSGLGWVDALREAVRAIWHHNVKEGNFLVKKAKDILILLGLGVTVLLSIGISAATGAFSDFALEQLGLAESTVANVLTLVVGLALGLLTSTGIFLFLFWRLPKVQSPFRQVLKGALLAGVLFEVLKRVGALYIERTTENPLYGSFAVIVGLLVWINIVSRMLLIVAAWTVTAPYDSDIEPSGTANAAAAQKAGIPTEFADNDPDDPPTLQEDGAPSPLAAAIQGQTPSQDVAEGRGSASEPQDRGGRRVEALKGDGDDDQPRPGARRTGGGGGTATLTRPAPAGPQAPSRAEVAVRQAAQFTAGALGMGVMAVLVYVLRTLRDVVRR</sequence>
<evidence type="ECO:0000313" key="8">
    <source>
        <dbReference type="EMBL" id="CAA9320669.1"/>
    </source>
</evidence>
<keyword evidence="5 7" id="KW-0472">Membrane</keyword>
<proteinExistence type="predicted"/>
<evidence type="ECO:0000256" key="4">
    <source>
        <dbReference type="ARBA" id="ARBA00022989"/>
    </source>
</evidence>
<dbReference type="Pfam" id="PF03631">
    <property type="entry name" value="Virul_fac_BrkB"/>
    <property type="match status" value="1"/>
</dbReference>
<organism evidence="8">
    <name type="scientific">uncultured Frankineae bacterium</name>
    <dbReference type="NCBI Taxonomy" id="437475"/>
    <lineage>
        <taxon>Bacteria</taxon>
        <taxon>Bacillati</taxon>
        <taxon>Actinomycetota</taxon>
        <taxon>Actinomycetes</taxon>
        <taxon>Frankiales</taxon>
        <taxon>environmental samples</taxon>
    </lineage>
</organism>
<evidence type="ECO:0000256" key="6">
    <source>
        <dbReference type="SAM" id="MobiDB-lite"/>
    </source>
</evidence>
<feature type="transmembrane region" description="Helical" evidence="7">
    <location>
        <begin position="408"/>
        <end position="428"/>
    </location>
</feature>
<dbReference type="AlphaFoldDB" id="A0A6J4L3Y0"/>
<feature type="transmembrane region" description="Helical" evidence="7">
    <location>
        <begin position="42"/>
        <end position="63"/>
    </location>
</feature>
<keyword evidence="3 7" id="KW-0812">Transmembrane</keyword>
<evidence type="ECO:0000256" key="5">
    <source>
        <dbReference type="ARBA" id="ARBA00023136"/>
    </source>
</evidence>
<evidence type="ECO:0000256" key="2">
    <source>
        <dbReference type="ARBA" id="ARBA00022475"/>
    </source>
</evidence>
<feature type="region of interest" description="Disordered" evidence="6">
    <location>
        <begin position="306"/>
        <end position="399"/>
    </location>
</feature>